<proteinExistence type="predicted"/>
<dbReference type="RefSeq" id="WP_010964094.1">
    <property type="nucleotide sequence ID" value="NC_003030.1"/>
</dbReference>
<dbReference type="InterPro" id="IPR000031">
    <property type="entry name" value="PurE_dom"/>
</dbReference>
<dbReference type="HOGENOM" id="CLU_065705_0_0_9"/>
<dbReference type="InterPro" id="IPR039476">
    <property type="entry name" value="P2CMN_synthase_LarB"/>
</dbReference>
<feature type="domain" description="PurE" evidence="1">
    <location>
        <begin position="119"/>
        <end position="248"/>
    </location>
</feature>
<dbReference type="NCBIfam" id="NF033503">
    <property type="entry name" value="LarB"/>
    <property type="match status" value="1"/>
</dbReference>
<dbReference type="GeneID" id="44997287"/>
<dbReference type="PANTHER" id="PTHR43064">
    <property type="entry name" value="PHOSPHORIBOSYLAMINOIMIDAZOLE CARBOXYLASE-RELATED"/>
    <property type="match status" value="1"/>
</dbReference>
<evidence type="ECO:0000313" key="3">
    <source>
        <dbReference type="Proteomes" id="UP000000814"/>
    </source>
</evidence>
<dbReference type="SUPFAM" id="SSF52255">
    <property type="entry name" value="N5-CAIR mutase (phosphoribosylaminoimidazole carboxylase, PurE)"/>
    <property type="match status" value="1"/>
</dbReference>
<dbReference type="EMBL" id="AE001437">
    <property type="protein sequence ID" value="AAK78752.1"/>
    <property type="molecule type" value="Genomic_DNA"/>
</dbReference>
<dbReference type="SMART" id="SM01001">
    <property type="entry name" value="AIRC"/>
    <property type="match status" value="1"/>
</dbReference>
<organism evidence="2 3">
    <name type="scientific">Clostridium acetobutylicum (strain ATCC 824 / DSM 792 / JCM 1419 / IAM 19013 / LMG 5710 / NBRC 13948 / NRRL B-527 / VKM B-1787 / 2291 / W)</name>
    <dbReference type="NCBI Taxonomy" id="272562"/>
    <lineage>
        <taxon>Bacteria</taxon>
        <taxon>Bacillati</taxon>
        <taxon>Bacillota</taxon>
        <taxon>Clostridia</taxon>
        <taxon>Eubacteriales</taxon>
        <taxon>Clostridiaceae</taxon>
        <taxon>Clostridium</taxon>
    </lineage>
</organism>
<keyword evidence="3" id="KW-1185">Reference proteome</keyword>
<dbReference type="GO" id="GO:0006189">
    <property type="term" value="P:'de novo' IMP biosynthetic process"/>
    <property type="evidence" value="ECO:0007669"/>
    <property type="project" value="InterPro"/>
</dbReference>
<evidence type="ECO:0000313" key="2">
    <source>
        <dbReference type="EMBL" id="AAK78752.1"/>
    </source>
</evidence>
<dbReference type="PATRIC" id="fig|272562.8.peg.981"/>
<protein>
    <submittedName>
        <fullName evidence="2">NCAIR mutase (PurE)-related protein</fullName>
    </submittedName>
</protein>
<dbReference type="KEGG" id="cac:CA_C0776"/>
<dbReference type="OrthoDB" id="9782511at2"/>
<dbReference type="Pfam" id="PF00731">
    <property type="entry name" value="AIRC"/>
    <property type="match status" value="1"/>
</dbReference>
<dbReference type="PIR" id="E96995">
    <property type="entry name" value="E96995"/>
</dbReference>
<dbReference type="GO" id="GO:0016787">
    <property type="term" value="F:hydrolase activity"/>
    <property type="evidence" value="ECO:0007669"/>
    <property type="project" value="InterPro"/>
</dbReference>
<dbReference type="PANTHER" id="PTHR43064:SF1">
    <property type="entry name" value="SLL1489 PROTEIN"/>
    <property type="match status" value="1"/>
</dbReference>
<dbReference type="Proteomes" id="UP000000814">
    <property type="component" value="Chromosome"/>
</dbReference>
<name>Q97KZ0_CLOAB</name>
<accession>Q97KZ0</accession>
<sequence>MDKEEIKLLLQGVRDNKIDIEKALEELEDLPFKDLGFAKIDNHREIRVGYPEVIYCAGKTVKQVSDIVKFMLTKNNNILGTRATEEMYKSVKQICADAEYNKLGRTITIRKKDEKVTDSYIAIVAAGTSDLPVVEEAYETAKILGNKVEKVIDVGVAGIHRLFSKLDVIKGAKVVIVVAGMEGALASVVGGLVDKPVIAVPTSVGYGANFGGISALLSMLNSCASGVSVVNIDNGFGAAYNASMINKL</sequence>
<reference evidence="2 3" key="1">
    <citation type="journal article" date="2001" name="J. Bacteriol.">
        <title>Genome sequence and comparative analysis of the solvent-producing bacterium Clostridium acetobutylicum.</title>
        <authorList>
            <person name="Nolling J."/>
            <person name="Breton G."/>
            <person name="Omelchenko M.V."/>
            <person name="Makarova K.S."/>
            <person name="Zeng Q."/>
            <person name="Gibson R."/>
            <person name="Lee H.M."/>
            <person name="Dubois J."/>
            <person name="Qiu D."/>
            <person name="Hitti J."/>
            <person name="Wolf Y.I."/>
            <person name="Tatusov R.L."/>
            <person name="Sabathe F."/>
            <person name="Doucette-Stamm L."/>
            <person name="Soucaille P."/>
            <person name="Daly M.J."/>
            <person name="Bennett G.N."/>
            <person name="Koonin E.V."/>
            <person name="Smith D.R."/>
        </authorList>
    </citation>
    <scope>NUCLEOTIDE SEQUENCE [LARGE SCALE GENOMIC DNA]</scope>
    <source>
        <strain evidence="3">ATCC 824 / DSM 792 / JCM 1419 / LMG 5710 / VKM B-1787</strain>
    </source>
</reference>
<dbReference type="Gene3D" id="3.40.50.1970">
    <property type="match status" value="1"/>
</dbReference>
<dbReference type="eggNOG" id="COG1691">
    <property type="taxonomic scope" value="Bacteria"/>
</dbReference>
<gene>
    <name evidence="2" type="ordered locus">CA_C0776</name>
</gene>
<dbReference type="AlphaFoldDB" id="Q97KZ0"/>
<dbReference type="STRING" id="272562.CA_C0776"/>
<evidence type="ECO:0000259" key="1">
    <source>
        <dbReference type="SMART" id="SM01001"/>
    </source>
</evidence>